<dbReference type="RefSeq" id="WP_123870549.1">
    <property type="nucleotide sequence ID" value="NZ_CP033932.1"/>
</dbReference>
<feature type="transmembrane region" description="Helical" evidence="1">
    <location>
        <begin position="7"/>
        <end position="32"/>
    </location>
</feature>
<reference evidence="3" key="1">
    <citation type="submission" date="2018-11" db="EMBL/GenBank/DDBJ databases">
        <title>Proposal to divide the Flavobacteriaceae and reorganize its genera based on Amino Acid Identity values calculated from whole genome sequences.</title>
        <authorList>
            <person name="Nicholson A.C."/>
            <person name="Gulvik C.A."/>
            <person name="Whitney A.M."/>
            <person name="Humrighouse B.W."/>
            <person name="Bell M."/>
            <person name="Holmes B."/>
            <person name="Steigerwalt A.G."/>
            <person name="Villarma A."/>
            <person name="Sheth M."/>
            <person name="Batra D."/>
            <person name="Pryor J."/>
            <person name="Bernardet J.-F."/>
            <person name="Hugo C."/>
            <person name="Kampfer P."/>
            <person name="Newman J."/>
            <person name="McQuiston J.R."/>
        </authorList>
    </citation>
    <scope>NUCLEOTIDE SEQUENCE [LARGE SCALE GENOMIC DNA]</scope>
    <source>
        <strain evidence="3">G0229</strain>
    </source>
</reference>
<evidence type="ECO:0000313" key="3">
    <source>
        <dbReference type="Proteomes" id="UP000271193"/>
    </source>
</evidence>
<sequence>MGNNKSSGFFITVFFISFIFILITLGTGGIFYSVQKLGKNFNLIVFGNRTKGKIIGYEGSYSTNSKGGSTKMHSPLIQYKDNRGIVREYHSDYSSSSQENDDEVTMYYSAEKPQKATRGGFLNLFFWPFLILGISVLILSVGCYLGQPVFVAIKKFVKKIFKL</sequence>
<dbReference type="GeneID" id="99065895"/>
<proteinExistence type="predicted"/>
<dbReference type="Proteomes" id="UP000271193">
    <property type="component" value="Chromosome"/>
</dbReference>
<keyword evidence="1" id="KW-0812">Transmembrane</keyword>
<protein>
    <submittedName>
        <fullName evidence="2">DUF3592 domain-containing protein</fullName>
    </submittedName>
</protein>
<dbReference type="KEGG" id="cben:EG339_13885"/>
<keyword evidence="1" id="KW-1133">Transmembrane helix</keyword>
<keyword evidence="1" id="KW-0472">Membrane</keyword>
<feature type="transmembrane region" description="Helical" evidence="1">
    <location>
        <begin position="125"/>
        <end position="153"/>
    </location>
</feature>
<accession>A0A3G6TG11</accession>
<dbReference type="AlphaFoldDB" id="A0A3G6TG11"/>
<evidence type="ECO:0000313" key="2">
    <source>
        <dbReference type="EMBL" id="AZB25596.1"/>
    </source>
</evidence>
<organism evidence="2 3">
    <name type="scientific">Chryseobacterium bernardetii</name>
    <dbReference type="NCBI Taxonomy" id="1241978"/>
    <lineage>
        <taxon>Bacteria</taxon>
        <taxon>Pseudomonadati</taxon>
        <taxon>Bacteroidota</taxon>
        <taxon>Flavobacteriia</taxon>
        <taxon>Flavobacteriales</taxon>
        <taxon>Weeksellaceae</taxon>
        <taxon>Chryseobacterium group</taxon>
        <taxon>Chryseobacterium</taxon>
    </lineage>
</organism>
<dbReference type="EMBL" id="CP033932">
    <property type="protein sequence ID" value="AZB25596.1"/>
    <property type="molecule type" value="Genomic_DNA"/>
</dbReference>
<gene>
    <name evidence="2" type="ORF">EG339_13885</name>
</gene>
<evidence type="ECO:0000256" key="1">
    <source>
        <dbReference type="SAM" id="Phobius"/>
    </source>
</evidence>
<keyword evidence="3" id="KW-1185">Reference proteome</keyword>
<name>A0A3G6TG11_9FLAO</name>